<dbReference type="PANTHER" id="PTHR47767">
    <property type="entry name" value="ADHESION G PROTEIN-COUPLED RECEPTOR G7"/>
    <property type="match status" value="1"/>
</dbReference>
<keyword evidence="3 5" id="KW-1133">Transmembrane helix</keyword>
<evidence type="ECO:0000256" key="3">
    <source>
        <dbReference type="ARBA" id="ARBA00022989"/>
    </source>
</evidence>
<dbReference type="GO" id="GO:0004888">
    <property type="term" value="F:transmembrane signaling receptor activity"/>
    <property type="evidence" value="ECO:0007669"/>
    <property type="project" value="InterPro"/>
</dbReference>
<evidence type="ECO:0000256" key="5">
    <source>
        <dbReference type="SAM" id="Phobius"/>
    </source>
</evidence>
<evidence type="ECO:0000313" key="9">
    <source>
        <dbReference type="WBParaSite" id="MBELARI_LOCUS16024"/>
    </source>
</evidence>
<comment type="subcellular location">
    <subcellularLocation>
        <location evidence="1">Membrane</location>
        <topology evidence="1">Multi-pass membrane protein</topology>
    </subcellularLocation>
</comment>
<dbReference type="GO" id="GO:0007166">
    <property type="term" value="P:cell surface receptor signaling pathway"/>
    <property type="evidence" value="ECO:0007669"/>
    <property type="project" value="InterPro"/>
</dbReference>
<keyword evidence="2 5" id="KW-0812">Transmembrane</keyword>
<dbReference type="WBParaSite" id="MBELARI_LOCUS16024">
    <property type="protein sequence ID" value="MBELARI_LOCUS16024"/>
    <property type="gene ID" value="MBELARI_LOCUS16024"/>
</dbReference>
<dbReference type="Pfam" id="PF00002">
    <property type="entry name" value="7tm_2"/>
    <property type="match status" value="1"/>
</dbReference>
<sequence length="934" mass="105329">MPGKVVYWFCCLLIVFFVGKILAEDESWIYRLNVQSFLGDGSGHLTVNKDGSYHFISLANLWSLFIIDGEYCYPNCRGTIKNKPLKFYIAHFTPIYEIFEISMNETGLFFQIENCSQTIHESESVHFSALNFINLPANICIAENHVQHVSFQCPESREGADYCGRLPPTTAPIEPYHLCIDERNGHAEADLDFTMSSIITYEIIPNYMLDKGSNFSIDGVICAEPFCSGTLSGPTSMDYFDYGTVLRFEPQNGDSGMVLFTLNKDSFFHEICKCETRKICENGEVIFVSTLCPRADDEPPRYCQRSDVSCGTTSPSIETTIDGYTPEETTTTKAETGTNTIKSTLRDDKGASGDKEMHLIMVNVDNVLQAGDQAFEQDYEAYGQEHATARIMSAMHLASVNANHDVDFMLGTNMGYASRKLNRTKCETFGIVDRGEGEDFALDPDAADGNAKGDGAIQIPADFLCSTSATHSVLTIIRNRRPFVGGRKYNTISQKKTPVATFAQTNRAVDPDPNKDFLIPPAPNKCDKQQYLQDTGSVFTASAIDGTNPDELVYIRKAGATSRYKITANIRIDTSKYLRPLHGDYKVSWWDTTELSWADDQECTIVSHKKGQLIAECDHLTDFTLLVDGVVNDPCLCDDTLIVIGYIITSASIICLFIMLTGSILAYFHTLRRYYIIRKIAGSSLQRRNKLTLLYNITLFLFYLVFTIFSDQKISGDACDVFGAISYILLMGCILLTVFQALRTVSLFYSDREFMGKFLRFTQSFTITVVACYGTPTVLTIFLFTMTNFFQRQDGYCWIRSDYIIYGIVIPLSFLLLNAIVCTLLVVRRLFCMGTSSSRMLLSKNHISQRVVTILLMQLTLGTPWILQYLAIFHPRTTVWHYLFTIVNGSQGVLIFLLWLYRRWRQQVTGRAKRSTAKEFTRETFVENVSTISD</sequence>
<dbReference type="InterPro" id="IPR000832">
    <property type="entry name" value="GPCR_2_secretin-like"/>
</dbReference>
<evidence type="ECO:0000256" key="1">
    <source>
        <dbReference type="ARBA" id="ARBA00004141"/>
    </source>
</evidence>
<proteinExistence type="predicted"/>
<feature type="transmembrane region" description="Helical" evidence="5">
    <location>
        <begin position="721"/>
        <end position="742"/>
    </location>
</feature>
<feature type="transmembrane region" description="Helical" evidence="5">
    <location>
        <begin position="691"/>
        <end position="709"/>
    </location>
</feature>
<feature type="signal peptide" evidence="6">
    <location>
        <begin position="1"/>
        <end position="23"/>
    </location>
</feature>
<dbReference type="SMART" id="SM00303">
    <property type="entry name" value="GPS"/>
    <property type="match status" value="1"/>
</dbReference>
<evidence type="ECO:0000313" key="8">
    <source>
        <dbReference type="Proteomes" id="UP000887575"/>
    </source>
</evidence>
<dbReference type="InterPro" id="IPR000203">
    <property type="entry name" value="GPS"/>
</dbReference>
<protein>
    <recommendedName>
        <fullName evidence="7">G-protein coupled receptors family 2 profile 2 domain-containing protein</fullName>
    </recommendedName>
</protein>
<feature type="transmembrane region" description="Helical" evidence="5">
    <location>
        <begin position="804"/>
        <end position="827"/>
    </location>
</feature>
<keyword evidence="6" id="KW-0732">Signal</keyword>
<accession>A0AAF3EPU0</accession>
<dbReference type="InterPro" id="IPR053066">
    <property type="entry name" value="ADGR_G7"/>
</dbReference>
<feature type="chain" id="PRO_5042128485" description="G-protein coupled receptors family 2 profile 2 domain-containing protein" evidence="6">
    <location>
        <begin position="24"/>
        <end position="934"/>
    </location>
</feature>
<dbReference type="Proteomes" id="UP000887575">
    <property type="component" value="Unassembled WGS sequence"/>
</dbReference>
<keyword evidence="8" id="KW-1185">Reference proteome</keyword>
<feature type="transmembrane region" description="Helical" evidence="5">
    <location>
        <begin position="763"/>
        <end position="784"/>
    </location>
</feature>
<evidence type="ECO:0000256" key="6">
    <source>
        <dbReference type="SAM" id="SignalP"/>
    </source>
</evidence>
<dbReference type="AlphaFoldDB" id="A0AAF3EPU0"/>
<dbReference type="PROSITE" id="PS50261">
    <property type="entry name" value="G_PROTEIN_RECEP_F2_4"/>
    <property type="match status" value="1"/>
</dbReference>
<organism evidence="8 9">
    <name type="scientific">Mesorhabditis belari</name>
    <dbReference type="NCBI Taxonomy" id="2138241"/>
    <lineage>
        <taxon>Eukaryota</taxon>
        <taxon>Metazoa</taxon>
        <taxon>Ecdysozoa</taxon>
        <taxon>Nematoda</taxon>
        <taxon>Chromadorea</taxon>
        <taxon>Rhabditida</taxon>
        <taxon>Rhabditina</taxon>
        <taxon>Rhabditomorpha</taxon>
        <taxon>Rhabditoidea</taxon>
        <taxon>Rhabditidae</taxon>
        <taxon>Mesorhabditinae</taxon>
        <taxon>Mesorhabditis</taxon>
    </lineage>
</organism>
<dbReference type="InterPro" id="IPR017981">
    <property type="entry name" value="GPCR_2-like_7TM"/>
</dbReference>
<feature type="transmembrane region" description="Helical" evidence="5">
    <location>
        <begin position="643"/>
        <end position="670"/>
    </location>
</feature>
<reference evidence="9" key="1">
    <citation type="submission" date="2024-02" db="UniProtKB">
        <authorList>
            <consortium name="WormBaseParasite"/>
        </authorList>
    </citation>
    <scope>IDENTIFICATION</scope>
</reference>
<feature type="transmembrane region" description="Helical" evidence="5">
    <location>
        <begin position="847"/>
        <end position="867"/>
    </location>
</feature>
<evidence type="ECO:0000256" key="2">
    <source>
        <dbReference type="ARBA" id="ARBA00022692"/>
    </source>
</evidence>
<name>A0AAF3EPU0_9BILA</name>
<keyword evidence="4 5" id="KW-0472">Membrane</keyword>
<evidence type="ECO:0000256" key="4">
    <source>
        <dbReference type="ARBA" id="ARBA00023136"/>
    </source>
</evidence>
<dbReference type="GO" id="GO:0016020">
    <property type="term" value="C:membrane"/>
    <property type="evidence" value="ECO:0007669"/>
    <property type="project" value="UniProtKB-SubCell"/>
</dbReference>
<feature type="transmembrane region" description="Helical" evidence="5">
    <location>
        <begin position="879"/>
        <end position="901"/>
    </location>
</feature>
<evidence type="ECO:0000259" key="7">
    <source>
        <dbReference type="PROSITE" id="PS50261"/>
    </source>
</evidence>
<feature type="domain" description="G-protein coupled receptors family 2 profile 2" evidence="7">
    <location>
        <begin position="652"/>
        <end position="903"/>
    </location>
</feature>
<dbReference type="CDD" id="cd13952">
    <property type="entry name" value="7tm_classB"/>
    <property type="match status" value="1"/>
</dbReference>
<dbReference type="PANTHER" id="PTHR47767:SF1">
    <property type="entry name" value="ADHESION G PROTEIN-COUPLED RECEPTOR G7"/>
    <property type="match status" value="1"/>
</dbReference>
<dbReference type="Gene3D" id="1.20.1070.10">
    <property type="entry name" value="Rhodopsin 7-helix transmembrane proteins"/>
    <property type="match status" value="1"/>
</dbReference>